<dbReference type="OrthoDB" id="9801227at2"/>
<dbReference type="Pfam" id="PF12973">
    <property type="entry name" value="Cupin_7"/>
    <property type="match status" value="1"/>
</dbReference>
<dbReference type="RefSeq" id="WP_147043157.1">
    <property type="nucleotide sequence ID" value="NZ_BAABIR010000004.1"/>
</dbReference>
<dbReference type="SUPFAM" id="SSF51182">
    <property type="entry name" value="RmlC-like cupins"/>
    <property type="match status" value="1"/>
</dbReference>
<protein>
    <recommendedName>
        <fullName evidence="1">ChrR-like cupin domain-containing protein</fullName>
    </recommendedName>
</protein>
<evidence type="ECO:0000259" key="1">
    <source>
        <dbReference type="Pfam" id="PF12973"/>
    </source>
</evidence>
<accession>A0A5C6TUV7</accession>
<organism evidence="2 3">
    <name type="scientific">Allosphingosinicella ginsenosidimutans</name>
    <dbReference type="NCBI Taxonomy" id="1176539"/>
    <lineage>
        <taxon>Bacteria</taxon>
        <taxon>Pseudomonadati</taxon>
        <taxon>Pseudomonadota</taxon>
        <taxon>Alphaproteobacteria</taxon>
        <taxon>Sphingomonadales</taxon>
        <taxon>Sphingomonadaceae</taxon>
        <taxon>Allosphingosinicella</taxon>
    </lineage>
</organism>
<name>A0A5C6TUV7_9SPHN</name>
<evidence type="ECO:0000313" key="2">
    <source>
        <dbReference type="EMBL" id="TXC63751.1"/>
    </source>
</evidence>
<proteinExistence type="predicted"/>
<dbReference type="InterPro" id="IPR011051">
    <property type="entry name" value="RmlC_Cupin_sf"/>
</dbReference>
<dbReference type="EMBL" id="VOQQ01000001">
    <property type="protein sequence ID" value="TXC63751.1"/>
    <property type="molecule type" value="Genomic_DNA"/>
</dbReference>
<dbReference type="AlphaFoldDB" id="A0A5C6TUV7"/>
<dbReference type="Proteomes" id="UP000321249">
    <property type="component" value="Unassembled WGS sequence"/>
</dbReference>
<dbReference type="InterPro" id="IPR014710">
    <property type="entry name" value="RmlC-like_jellyroll"/>
</dbReference>
<sequence length="61" mass="6896">MNENDILIRCDELEWQPTLPGGWIKRLRSCEKTGQWTQLLKLEAGAAVPPYFHLGAGALCR</sequence>
<reference evidence="2 3" key="1">
    <citation type="journal article" date="2015" name="J. Microbiol.">
        <title>Sphingosinicella ginsenosidimutans sp. nov., with ginsenoside converting activity.</title>
        <authorList>
            <person name="Kim J.K."/>
            <person name="Kang M.S."/>
            <person name="Park S.C."/>
            <person name="Kim K.M."/>
            <person name="Choi K."/>
            <person name="Yoon M.H."/>
            <person name="Im W.T."/>
        </authorList>
    </citation>
    <scope>NUCLEOTIDE SEQUENCE [LARGE SCALE GENOMIC DNA]</scope>
    <source>
        <strain evidence="2 3">BS-11</strain>
    </source>
</reference>
<dbReference type="InterPro" id="IPR025979">
    <property type="entry name" value="ChrR-like_cupin_dom"/>
</dbReference>
<feature type="domain" description="ChrR-like cupin" evidence="1">
    <location>
        <begin position="4"/>
        <end position="57"/>
    </location>
</feature>
<comment type="caution">
    <text evidence="2">The sequence shown here is derived from an EMBL/GenBank/DDBJ whole genome shotgun (WGS) entry which is preliminary data.</text>
</comment>
<dbReference type="Gene3D" id="2.60.120.10">
    <property type="entry name" value="Jelly Rolls"/>
    <property type="match status" value="1"/>
</dbReference>
<gene>
    <name evidence="2" type="ORF">FRZ32_08800</name>
</gene>
<keyword evidence="3" id="KW-1185">Reference proteome</keyword>
<evidence type="ECO:0000313" key="3">
    <source>
        <dbReference type="Proteomes" id="UP000321249"/>
    </source>
</evidence>